<keyword evidence="12" id="KW-1185">Reference proteome</keyword>
<organism evidence="11 12">
    <name type="scientific">Sphingoaurantiacus capsulatus</name>
    <dbReference type="NCBI Taxonomy" id="1771310"/>
    <lineage>
        <taxon>Bacteria</taxon>
        <taxon>Pseudomonadati</taxon>
        <taxon>Pseudomonadota</taxon>
        <taxon>Alphaproteobacteria</taxon>
        <taxon>Sphingomonadales</taxon>
        <taxon>Sphingosinicellaceae</taxon>
        <taxon>Sphingoaurantiacus</taxon>
    </lineage>
</organism>
<dbReference type="GO" id="GO:0005524">
    <property type="term" value="F:ATP binding"/>
    <property type="evidence" value="ECO:0007669"/>
    <property type="project" value="UniProtKB-KW"/>
</dbReference>
<keyword evidence="3" id="KW-0597">Phosphoprotein</keyword>
<keyword evidence="4" id="KW-0808">Transferase</keyword>
<dbReference type="InterPro" id="IPR004358">
    <property type="entry name" value="Sig_transdc_His_kin-like_C"/>
</dbReference>
<dbReference type="EC" id="2.7.13.3" evidence="2"/>
<evidence type="ECO:0000256" key="6">
    <source>
        <dbReference type="ARBA" id="ARBA00022777"/>
    </source>
</evidence>
<keyword evidence="6" id="KW-0418">Kinase</keyword>
<dbReference type="Gene3D" id="3.30.450.20">
    <property type="entry name" value="PAS domain"/>
    <property type="match status" value="3"/>
</dbReference>
<keyword evidence="9" id="KW-0812">Transmembrane</keyword>
<name>A0ABV7X5U7_9SPHN</name>
<evidence type="ECO:0000256" key="7">
    <source>
        <dbReference type="ARBA" id="ARBA00022840"/>
    </source>
</evidence>
<comment type="caution">
    <text evidence="11">The sequence shown here is derived from an EMBL/GenBank/DDBJ whole genome shotgun (WGS) entry which is preliminary data.</text>
</comment>
<protein>
    <recommendedName>
        <fullName evidence="2">histidine kinase</fullName>
        <ecNumber evidence="2">2.7.13.3</ecNumber>
    </recommendedName>
</protein>
<dbReference type="InterPro" id="IPR003594">
    <property type="entry name" value="HATPase_dom"/>
</dbReference>
<keyword evidence="9" id="KW-0472">Membrane</keyword>
<dbReference type="SMART" id="SM00387">
    <property type="entry name" value="HATPase_c"/>
    <property type="match status" value="1"/>
</dbReference>
<feature type="transmembrane region" description="Helical" evidence="9">
    <location>
        <begin position="297"/>
        <end position="315"/>
    </location>
</feature>
<feature type="transmembrane region" description="Helical" evidence="9">
    <location>
        <begin position="12"/>
        <end position="36"/>
    </location>
</feature>
<keyword evidence="7 11" id="KW-0067">ATP-binding</keyword>
<dbReference type="Gene3D" id="1.10.287.130">
    <property type="match status" value="1"/>
</dbReference>
<keyword evidence="5" id="KW-0547">Nucleotide-binding</keyword>
<dbReference type="CDD" id="cd00082">
    <property type="entry name" value="HisKA"/>
    <property type="match status" value="1"/>
</dbReference>
<evidence type="ECO:0000256" key="8">
    <source>
        <dbReference type="ARBA" id="ARBA00023012"/>
    </source>
</evidence>
<dbReference type="PANTHER" id="PTHR43065:SF10">
    <property type="entry name" value="PEROXIDE STRESS-ACTIVATED HISTIDINE KINASE MAK3"/>
    <property type="match status" value="1"/>
</dbReference>
<reference evidence="12" key="1">
    <citation type="journal article" date="2019" name="Int. J. Syst. Evol. Microbiol.">
        <title>The Global Catalogue of Microorganisms (GCM) 10K type strain sequencing project: providing services to taxonomists for standard genome sequencing and annotation.</title>
        <authorList>
            <consortium name="The Broad Institute Genomics Platform"/>
            <consortium name="The Broad Institute Genome Sequencing Center for Infectious Disease"/>
            <person name="Wu L."/>
            <person name="Ma J."/>
        </authorList>
    </citation>
    <scope>NUCLEOTIDE SEQUENCE [LARGE SCALE GENOMIC DNA]</scope>
    <source>
        <strain evidence="12">KCTC 42644</strain>
    </source>
</reference>
<dbReference type="InterPro" id="IPR036890">
    <property type="entry name" value="HATPase_C_sf"/>
</dbReference>
<evidence type="ECO:0000259" key="10">
    <source>
        <dbReference type="PROSITE" id="PS50109"/>
    </source>
</evidence>
<evidence type="ECO:0000256" key="2">
    <source>
        <dbReference type="ARBA" id="ARBA00012438"/>
    </source>
</evidence>
<evidence type="ECO:0000256" key="1">
    <source>
        <dbReference type="ARBA" id="ARBA00000085"/>
    </source>
</evidence>
<dbReference type="PROSITE" id="PS50109">
    <property type="entry name" value="HIS_KIN"/>
    <property type="match status" value="1"/>
</dbReference>
<dbReference type="SUPFAM" id="SSF55785">
    <property type="entry name" value="PYP-like sensor domain (PAS domain)"/>
    <property type="match status" value="1"/>
</dbReference>
<evidence type="ECO:0000256" key="3">
    <source>
        <dbReference type="ARBA" id="ARBA00022553"/>
    </source>
</evidence>
<dbReference type="Pfam" id="PF02518">
    <property type="entry name" value="HATPase_c"/>
    <property type="match status" value="1"/>
</dbReference>
<dbReference type="PANTHER" id="PTHR43065">
    <property type="entry name" value="SENSOR HISTIDINE KINASE"/>
    <property type="match status" value="1"/>
</dbReference>
<dbReference type="InterPro" id="IPR035965">
    <property type="entry name" value="PAS-like_dom_sf"/>
</dbReference>
<sequence length="686" mass="73176">MPTTAGLGAPASWLALALIWTIAAVVLGLIWTTIVAQVQFERSQAIEGAIRDNQNRVLAFERYVLRTLDAADVATRNLAEKYRNGLPTPRADGGPATISDPVIANPLFAAVLVADANADLVGATVDGLPPLNIGNWGSVRRIAQAPHDRVMIGIPRISPRLGKPMIGLTRRIDRPDGSYAGSVTLQLEVARFIAFTEGAADRPSDLISVVRLDGITIARRTGGRFSFGENLAGTLVMRQQLRDPNGTYLGPSSLDGVVRWFSHRRLPDYAIFVTSGIGHEEILAPVDARAGRYRGGGALLTVATLAIAGLLSVYARRRDAAARHMAAVNFRLREAQRIGRIGDWEYDPAKGVVLWSDQLCAMYGREAARDAMSIDDYAGHFRRGGRGAFLNAVEAAVQQGEARQLDLYAVGMAGEQMHRRLSIVPVVGAGGRVVQLIGTDQDVSADKANEQFRSQVAHGDRIAAINALAATLAHEMAQPLTAAINYLAASERLLSRDPATGAATAREAISHTRDQLRLAGDIMRRAKDLASGRTDHAAEVALPAVVDDVFALIRLSHPAVRLRRRLDASAQAVIADRVQVQQVLMNLVRNACEAAAEAKPPEVTVSSRTGDDAGFVVISVIDNGPGVSAPDDIFSPFASSKASGLGLGLTISRAIVQAHGGRIWVEPAHRPGTCICLTLPAVPPAE</sequence>
<keyword evidence="9" id="KW-1133">Transmembrane helix</keyword>
<accession>A0ABV7X5U7</accession>
<dbReference type="RefSeq" id="WP_380856597.1">
    <property type="nucleotide sequence ID" value="NZ_JBHRXV010000001.1"/>
</dbReference>
<proteinExistence type="predicted"/>
<comment type="catalytic activity">
    <reaction evidence="1">
        <text>ATP + protein L-histidine = ADP + protein N-phospho-L-histidine.</text>
        <dbReference type="EC" id="2.7.13.3"/>
    </reaction>
</comment>
<evidence type="ECO:0000256" key="4">
    <source>
        <dbReference type="ARBA" id="ARBA00022679"/>
    </source>
</evidence>
<evidence type="ECO:0000313" key="11">
    <source>
        <dbReference type="EMBL" id="MFC3711525.1"/>
    </source>
</evidence>
<feature type="domain" description="Histidine kinase" evidence="10">
    <location>
        <begin position="471"/>
        <end position="683"/>
    </location>
</feature>
<dbReference type="EMBL" id="JBHRXV010000001">
    <property type="protein sequence ID" value="MFC3711525.1"/>
    <property type="molecule type" value="Genomic_DNA"/>
</dbReference>
<dbReference type="CDD" id="cd12915">
    <property type="entry name" value="PDC2_DGC_like"/>
    <property type="match status" value="1"/>
</dbReference>
<keyword evidence="8" id="KW-0902">Two-component regulatory system</keyword>
<gene>
    <name evidence="11" type="ORF">ACFOMD_03015</name>
</gene>
<dbReference type="InterPro" id="IPR003661">
    <property type="entry name" value="HisK_dim/P_dom"/>
</dbReference>
<evidence type="ECO:0000313" key="12">
    <source>
        <dbReference type="Proteomes" id="UP001595615"/>
    </source>
</evidence>
<evidence type="ECO:0000256" key="9">
    <source>
        <dbReference type="SAM" id="Phobius"/>
    </source>
</evidence>
<dbReference type="SUPFAM" id="SSF55874">
    <property type="entry name" value="ATPase domain of HSP90 chaperone/DNA topoisomerase II/histidine kinase"/>
    <property type="match status" value="1"/>
</dbReference>
<dbReference type="Gene3D" id="3.30.565.10">
    <property type="entry name" value="Histidine kinase-like ATPase, C-terminal domain"/>
    <property type="match status" value="1"/>
</dbReference>
<dbReference type="InterPro" id="IPR005467">
    <property type="entry name" value="His_kinase_dom"/>
</dbReference>
<evidence type="ECO:0000256" key="5">
    <source>
        <dbReference type="ARBA" id="ARBA00022741"/>
    </source>
</evidence>
<dbReference type="PRINTS" id="PR00344">
    <property type="entry name" value="BCTRLSENSOR"/>
</dbReference>
<dbReference type="Proteomes" id="UP001595615">
    <property type="component" value="Unassembled WGS sequence"/>
</dbReference>